<dbReference type="AlphaFoldDB" id="A0A0S2KLL4"/>
<dbReference type="Proteomes" id="UP000056252">
    <property type="component" value="Chromosome"/>
</dbReference>
<evidence type="ECO:0000313" key="2">
    <source>
        <dbReference type="Proteomes" id="UP000056252"/>
    </source>
</evidence>
<reference evidence="2" key="1">
    <citation type="submission" date="2015-11" db="EMBL/GenBank/DDBJ databases">
        <authorList>
            <person name="Holder M.E."/>
            <person name="Ajami N.J."/>
            <person name="Petrosino J.F."/>
        </authorList>
    </citation>
    <scope>NUCLEOTIDE SEQUENCE [LARGE SCALE GENOMIC DNA]</scope>
    <source>
        <strain evidence="2">F0113</strain>
    </source>
</reference>
<sequence length="133" mass="15351">MKKLIVIFAVMACVACGQTDEERAAKTVVRIETLYNNKEYRQALDSIKALRERYPKAINARKKVLDIWQKASLKMTQEDIAHTDSALQAVQQQITRHGTRIIPTALRIKRDSLQIRYDVLCGTVRVIRKRIEN</sequence>
<dbReference type="EMBL" id="CP013195">
    <property type="protein sequence ID" value="ALO49194.1"/>
    <property type="molecule type" value="Genomic_DNA"/>
</dbReference>
<dbReference type="KEGG" id="peo:AS203_08940"/>
<dbReference type="RefSeq" id="WP_025065983.1">
    <property type="nucleotide sequence ID" value="NZ_CP013195.1"/>
</dbReference>
<organism evidence="1 2">
    <name type="scientific">Hoylesella enoeca</name>
    <dbReference type="NCBI Taxonomy" id="76123"/>
    <lineage>
        <taxon>Bacteria</taxon>
        <taxon>Pseudomonadati</taxon>
        <taxon>Bacteroidota</taxon>
        <taxon>Bacteroidia</taxon>
        <taxon>Bacteroidales</taxon>
        <taxon>Prevotellaceae</taxon>
        <taxon>Hoylesella</taxon>
    </lineage>
</organism>
<gene>
    <name evidence="1" type="ORF">AS203_08940</name>
</gene>
<evidence type="ECO:0000313" key="1">
    <source>
        <dbReference type="EMBL" id="ALO49194.1"/>
    </source>
</evidence>
<protein>
    <submittedName>
        <fullName evidence="1">Uncharacterized protein</fullName>
    </submittedName>
</protein>
<proteinExistence type="predicted"/>
<dbReference type="OrthoDB" id="1079936at2"/>
<dbReference type="STRING" id="76123.AS203_08940"/>
<keyword evidence="2" id="KW-1185">Reference proteome</keyword>
<name>A0A0S2KLL4_9BACT</name>
<accession>A0A0S2KLL4</accession>